<feature type="region of interest" description="Disordered" evidence="1">
    <location>
        <begin position="142"/>
        <end position="196"/>
    </location>
</feature>
<accession>A0AA39GMK6</accession>
<feature type="compositionally biased region" description="Basic and acidic residues" evidence="1">
    <location>
        <begin position="325"/>
        <end position="350"/>
    </location>
</feature>
<comment type="caution">
    <text evidence="3">The sequence shown here is derived from an EMBL/GenBank/DDBJ whole genome shotgun (WGS) entry which is preliminary data.</text>
</comment>
<keyword evidence="2" id="KW-0732">Signal</keyword>
<organism evidence="3 4">
    <name type="scientific">Sarocladium strictum</name>
    <name type="common">Black bundle disease fungus</name>
    <name type="synonym">Acremonium strictum</name>
    <dbReference type="NCBI Taxonomy" id="5046"/>
    <lineage>
        <taxon>Eukaryota</taxon>
        <taxon>Fungi</taxon>
        <taxon>Dikarya</taxon>
        <taxon>Ascomycota</taxon>
        <taxon>Pezizomycotina</taxon>
        <taxon>Sordariomycetes</taxon>
        <taxon>Hypocreomycetidae</taxon>
        <taxon>Hypocreales</taxon>
        <taxon>Sarocladiaceae</taxon>
        <taxon>Sarocladium</taxon>
    </lineage>
</organism>
<feature type="compositionally biased region" description="Basic and acidic residues" evidence="1">
    <location>
        <begin position="184"/>
        <end position="195"/>
    </location>
</feature>
<feature type="signal peptide" evidence="2">
    <location>
        <begin position="1"/>
        <end position="22"/>
    </location>
</feature>
<name>A0AA39GMK6_SARSR</name>
<protein>
    <submittedName>
        <fullName evidence="3">Uncharacterized protein</fullName>
    </submittedName>
</protein>
<feature type="compositionally biased region" description="Low complexity" evidence="1">
    <location>
        <begin position="150"/>
        <end position="164"/>
    </location>
</feature>
<feature type="compositionally biased region" description="Polar residues" evidence="1">
    <location>
        <begin position="40"/>
        <end position="86"/>
    </location>
</feature>
<gene>
    <name evidence="3" type="ORF">NLU13_4995</name>
</gene>
<evidence type="ECO:0000313" key="4">
    <source>
        <dbReference type="Proteomes" id="UP001175261"/>
    </source>
</evidence>
<reference evidence="3" key="1">
    <citation type="submission" date="2022-10" db="EMBL/GenBank/DDBJ databases">
        <title>Determination and structural analysis of whole genome sequence of Sarocladium strictum F4-1.</title>
        <authorList>
            <person name="Hu L."/>
            <person name="Jiang Y."/>
        </authorList>
    </citation>
    <scope>NUCLEOTIDE SEQUENCE</scope>
    <source>
        <strain evidence="3">F4-1</strain>
    </source>
</reference>
<feature type="chain" id="PRO_5041252352" evidence="2">
    <location>
        <begin position="23"/>
        <end position="751"/>
    </location>
</feature>
<dbReference type="AlphaFoldDB" id="A0AA39GMK6"/>
<sequence length="751" mass="84341">MVHAKYVAIATILTTEAVVCLAGVVPRKPPQPSDDASDVEAQSTRTTTDAIQVSATTRQSETPQPSAEKNRGSEQAQTGSRSGTARQNEKSREQKADDQRVSPSDAKNDGKHSKDNSKKKKGSKEGAEGAWVYLTKEDAWKYFYPDTPAPGHSNPSGGQSSGNQAPKVDQPWASDNKDGEDDKDDKGDKDKEKYKPNALAEFLMGVADPPDRALDSIRATLRKAGAHDREMAKVMEMAALPGLAATPQKPSTGGHSIGVTKPGSFWTQREAFPYTDDWTWYVNWRAEAGELDLKREGGEGDEGPGERPKEEAKRDIMAGGLHKRNGTDQKAKADKVEDTDPKKDEEKPETKQPVQSKTKPEKPQPAPEKTAQPKEGDEEPEEDNEKQKENIEQPKEDIEKPKEDSEKPKENIEQPKEDSEKPKENSEKPKENSEKPKEDNEQPRPDTLQPVSPIDPENGSIHGLTAQELSDILKASGANKNAMDPNAADYKLLDPSKDTSGNVPELSFPRPVPEVPKAKPVKWPNDPSRPPTHPPGSLQEQEDAVRRRLFQTRLNRTEYEQRNWNWLRCDNRSPSAMLVPLTIEAGGLWATWQNDFRQRVFYSMNIFKCWLQAEEFYGHGYQNFFWNGQGWGDMTITLWMEDWARNPWQTKPLTGCTFEEHVLKPARETMKLFNRGKERRALYVYGCGGPYGEDWDYNEMIVQFPNEVVYLDPPKSDLVRFQGISKLPIGLSPPRAFNNEMIGFPPEFVNP</sequence>
<feature type="region of interest" description="Disordered" evidence="1">
    <location>
        <begin position="26"/>
        <end position="130"/>
    </location>
</feature>
<feature type="region of interest" description="Disordered" evidence="1">
    <location>
        <begin position="290"/>
        <end position="466"/>
    </location>
</feature>
<evidence type="ECO:0000256" key="1">
    <source>
        <dbReference type="SAM" id="MobiDB-lite"/>
    </source>
</evidence>
<dbReference type="Proteomes" id="UP001175261">
    <property type="component" value="Unassembled WGS sequence"/>
</dbReference>
<feature type="region of interest" description="Disordered" evidence="1">
    <location>
        <begin position="486"/>
        <end position="543"/>
    </location>
</feature>
<feature type="compositionally biased region" description="Basic and acidic residues" evidence="1">
    <location>
        <begin position="385"/>
        <end position="444"/>
    </location>
</feature>
<keyword evidence="4" id="KW-1185">Reference proteome</keyword>
<evidence type="ECO:0000313" key="3">
    <source>
        <dbReference type="EMBL" id="KAK0388752.1"/>
    </source>
</evidence>
<feature type="compositionally biased region" description="Basic and acidic residues" evidence="1">
    <location>
        <begin position="87"/>
        <end position="116"/>
    </location>
</feature>
<evidence type="ECO:0000256" key="2">
    <source>
        <dbReference type="SAM" id="SignalP"/>
    </source>
</evidence>
<dbReference type="EMBL" id="JAPDFR010000003">
    <property type="protein sequence ID" value="KAK0388752.1"/>
    <property type="molecule type" value="Genomic_DNA"/>
</dbReference>
<feature type="compositionally biased region" description="Basic and acidic residues" evidence="1">
    <location>
        <begin position="290"/>
        <end position="316"/>
    </location>
</feature>
<proteinExistence type="predicted"/>